<dbReference type="Proteomes" id="UP000887013">
    <property type="component" value="Unassembled WGS sequence"/>
</dbReference>
<comment type="caution">
    <text evidence="1">The sequence shown here is derived from an EMBL/GenBank/DDBJ whole genome shotgun (WGS) entry which is preliminary data.</text>
</comment>
<reference evidence="1" key="1">
    <citation type="submission" date="2020-08" db="EMBL/GenBank/DDBJ databases">
        <title>Multicomponent nature underlies the extraordinary mechanical properties of spider dragline silk.</title>
        <authorList>
            <person name="Kono N."/>
            <person name="Nakamura H."/>
            <person name="Mori M."/>
            <person name="Yoshida Y."/>
            <person name="Ohtoshi R."/>
            <person name="Malay A.D."/>
            <person name="Moran D.A.P."/>
            <person name="Tomita M."/>
            <person name="Numata K."/>
            <person name="Arakawa K."/>
        </authorList>
    </citation>
    <scope>NUCLEOTIDE SEQUENCE</scope>
</reference>
<dbReference type="AlphaFoldDB" id="A0A8X6PS83"/>
<dbReference type="EMBL" id="BMAW01024083">
    <property type="protein sequence ID" value="GFT86380.1"/>
    <property type="molecule type" value="Genomic_DNA"/>
</dbReference>
<accession>A0A8X6PS83</accession>
<protein>
    <submittedName>
        <fullName evidence="1">Uncharacterized protein</fullName>
    </submittedName>
</protein>
<keyword evidence="2" id="KW-1185">Reference proteome</keyword>
<sequence>MCYLIRSDIHTSPNNISDDFSYYLRQGTEVTNIIFEINPNSVSSVTSVLESFTFVPYHSSTTESLCDEVRELRKEVADLRRPRSRLRNIQKGQVCSK</sequence>
<proteinExistence type="predicted"/>
<organism evidence="1 2">
    <name type="scientific">Nephila pilipes</name>
    <name type="common">Giant wood spider</name>
    <name type="synonym">Nephila maculata</name>
    <dbReference type="NCBI Taxonomy" id="299642"/>
    <lineage>
        <taxon>Eukaryota</taxon>
        <taxon>Metazoa</taxon>
        <taxon>Ecdysozoa</taxon>
        <taxon>Arthropoda</taxon>
        <taxon>Chelicerata</taxon>
        <taxon>Arachnida</taxon>
        <taxon>Araneae</taxon>
        <taxon>Araneomorphae</taxon>
        <taxon>Entelegynae</taxon>
        <taxon>Araneoidea</taxon>
        <taxon>Nephilidae</taxon>
        <taxon>Nephila</taxon>
    </lineage>
</organism>
<evidence type="ECO:0000313" key="2">
    <source>
        <dbReference type="Proteomes" id="UP000887013"/>
    </source>
</evidence>
<evidence type="ECO:0000313" key="1">
    <source>
        <dbReference type="EMBL" id="GFT86380.1"/>
    </source>
</evidence>
<name>A0A8X6PS83_NEPPI</name>
<gene>
    <name evidence="1" type="ORF">NPIL_614011</name>
</gene>